<evidence type="ECO:0000256" key="2">
    <source>
        <dbReference type="ARBA" id="ARBA00022723"/>
    </source>
</evidence>
<protein>
    <submittedName>
        <fullName evidence="5">Aldolase</fullName>
    </submittedName>
</protein>
<dbReference type="RefSeq" id="WP_195031568.1">
    <property type="nucleotide sequence ID" value="NZ_JADLRE010000002.1"/>
</dbReference>
<dbReference type="PANTHER" id="PTHR30502:SF0">
    <property type="entry name" value="PHOSPHOENOLPYRUVATE CARBOXYLASE FAMILY PROTEIN"/>
    <property type="match status" value="1"/>
</dbReference>
<comment type="similarity">
    <text evidence="1">Belongs to the HpcH/HpaI aldolase family.</text>
</comment>
<reference evidence="5 6" key="1">
    <citation type="submission" date="2020-10" db="EMBL/GenBank/DDBJ databases">
        <title>Identification of Nocardia species via Next-generation sequencing and recognition of intraspecies genetic diversity.</title>
        <authorList>
            <person name="Li P."/>
            <person name="Li P."/>
            <person name="Lu B."/>
        </authorList>
    </citation>
    <scope>NUCLEOTIDE SEQUENCE [LARGE SCALE GENOMIC DNA]</scope>
    <source>
        <strain evidence="5 6">N-11</strain>
    </source>
</reference>
<dbReference type="Proteomes" id="UP000807309">
    <property type="component" value="Unassembled WGS sequence"/>
</dbReference>
<gene>
    <name evidence="5" type="ORF">IU470_03585</name>
</gene>
<evidence type="ECO:0000313" key="5">
    <source>
        <dbReference type="EMBL" id="MBF6224201.1"/>
    </source>
</evidence>
<keyword evidence="3" id="KW-0456">Lyase</keyword>
<feature type="domain" description="HpcH/HpaI aldolase/citrate lyase" evidence="4">
    <location>
        <begin position="23"/>
        <end position="245"/>
    </location>
</feature>
<organism evidence="5 6">
    <name type="scientific">Nocardia abscessus</name>
    <dbReference type="NCBI Taxonomy" id="120957"/>
    <lineage>
        <taxon>Bacteria</taxon>
        <taxon>Bacillati</taxon>
        <taxon>Actinomycetota</taxon>
        <taxon>Actinomycetes</taxon>
        <taxon>Mycobacteriales</taxon>
        <taxon>Nocardiaceae</taxon>
        <taxon>Nocardia</taxon>
    </lineage>
</organism>
<sequence>MTTNSTTSATGFTERLRSGRQTIGYWVVCDNPVATERIAMSGYDYVCLDAQHGLIEYRGLLAGITAIDAAGTGTAALVRVQANDRFWIAQALDAGARGVIVPMVDTAAEAEAAVAACRFPPVGHRSNGALRAGLRIGPSPAGANAEIACVVMIETVSGLRNAAEIASVPGVDAIYIGPSDLRLALGGTTPTDPAVDAEFDDALRTVLKAAEAAGKAVGIHCPDGVTAARRLAEGFNYVGIANDLVHLEQAVKSHLAQVPDESD</sequence>
<evidence type="ECO:0000313" key="6">
    <source>
        <dbReference type="Proteomes" id="UP000807309"/>
    </source>
</evidence>
<dbReference type="InterPro" id="IPR005000">
    <property type="entry name" value="Aldolase/citrate-lyase_domain"/>
</dbReference>
<dbReference type="Pfam" id="PF03328">
    <property type="entry name" value="HpcH_HpaI"/>
    <property type="match status" value="1"/>
</dbReference>
<keyword evidence="2" id="KW-0479">Metal-binding</keyword>
<dbReference type="PANTHER" id="PTHR30502">
    <property type="entry name" value="2-KETO-3-DEOXY-L-RHAMNONATE ALDOLASE"/>
    <property type="match status" value="1"/>
</dbReference>
<evidence type="ECO:0000259" key="4">
    <source>
        <dbReference type="Pfam" id="PF03328"/>
    </source>
</evidence>
<dbReference type="InterPro" id="IPR015813">
    <property type="entry name" value="Pyrv/PenolPyrv_kinase-like_dom"/>
</dbReference>
<keyword evidence="6" id="KW-1185">Reference proteome</keyword>
<evidence type="ECO:0000256" key="1">
    <source>
        <dbReference type="ARBA" id="ARBA00005568"/>
    </source>
</evidence>
<dbReference type="InterPro" id="IPR040442">
    <property type="entry name" value="Pyrv_kinase-like_dom_sf"/>
</dbReference>
<dbReference type="Gene3D" id="3.20.20.60">
    <property type="entry name" value="Phosphoenolpyruvate-binding domains"/>
    <property type="match status" value="1"/>
</dbReference>
<proteinExistence type="inferred from homology"/>
<name>A0ABS0C3H0_9NOCA</name>
<dbReference type="InterPro" id="IPR050251">
    <property type="entry name" value="HpcH-HpaI_aldolase"/>
</dbReference>
<accession>A0ABS0C3H0</accession>
<comment type="caution">
    <text evidence="5">The sequence shown here is derived from an EMBL/GenBank/DDBJ whole genome shotgun (WGS) entry which is preliminary data.</text>
</comment>
<evidence type="ECO:0000256" key="3">
    <source>
        <dbReference type="ARBA" id="ARBA00023239"/>
    </source>
</evidence>
<dbReference type="SUPFAM" id="SSF51621">
    <property type="entry name" value="Phosphoenolpyruvate/pyruvate domain"/>
    <property type="match status" value="1"/>
</dbReference>
<dbReference type="EMBL" id="JADLRE010000002">
    <property type="protein sequence ID" value="MBF6224201.1"/>
    <property type="molecule type" value="Genomic_DNA"/>
</dbReference>